<dbReference type="PANTHER" id="PTHR34597">
    <property type="entry name" value="SLR1661 PROTEIN"/>
    <property type="match status" value="1"/>
</dbReference>
<dbReference type="GO" id="GO:0098046">
    <property type="term" value="C:type V protein secretion system complex"/>
    <property type="evidence" value="ECO:0007669"/>
    <property type="project" value="TreeGrafter"/>
</dbReference>
<keyword evidence="3" id="KW-0998">Cell outer membrane</keyword>
<feature type="domain" description="Polypeptide-transport-associated ShlB-type" evidence="6">
    <location>
        <begin position="105"/>
        <end position="167"/>
    </location>
</feature>
<evidence type="ECO:0000256" key="1">
    <source>
        <dbReference type="ARBA" id="ARBA00022452"/>
    </source>
</evidence>
<dbReference type="InterPro" id="IPR051544">
    <property type="entry name" value="TPS_OM_transporter"/>
</dbReference>
<accession>A0A2Z3I4N1</accession>
<dbReference type="GO" id="GO:0046819">
    <property type="term" value="P:protein secretion by the type V secretion system"/>
    <property type="evidence" value="ECO:0007669"/>
    <property type="project" value="TreeGrafter"/>
</dbReference>
<evidence type="ECO:0000259" key="6">
    <source>
        <dbReference type="Pfam" id="PF08479"/>
    </source>
</evidence>
<dbReference type="Gene3D" id="2.40.160.50">
    <property type="entry name" value="membrane protein fhac: a member of the omp85/tpsb transporter family"/>
    <property type="match status" value="1"/>
</dbReference>
<proteinExistence type="predicted"/>
<gene>
    <name evidence="7" type="ORF">HYN04_12365</name>
</gene>
<sequence>MTVRPYGWRGRRPMSSSQVRVRPLVIATALLAGVGGEALAQAVERNPPPVNRPAAPLTPEIAPPAGPEEADVAGPPLRGLAAASGADLAILPEGRSAVVAGGDLRLTEAELGQVLARHAGRPLTTAVVTAIQGDINAIYRRRGYPFAAVVTPPQDLSSGVLRLRIVEFRIGEVRQEPEDPDDDVRGSVRLSRGDAIPLRQLQEDLVWLNRYPYRTVEAIFRPGAGLGETDLILRTSRTRPLAIFAGYGNTGSETTSWNRLFAGVQAGGLGLKDSLLAYQVTISPEDIGGRSERGYLSQSLQASAPVAPRAQVDLAANWIQSHQRVEVFELEDTMAEAAVSYRFALSNLTGSPQAPGDVWLGLEARRQVSVAAFGEVRVSSSAFNAYHLVAGYNRTRFAQVSQTEVEAVLRLSPGNLGDANSTYRIRSISDGRVEDAHYAYAGLSLVHARVLKGGRTLRALVRAQATTGALPRSEQFGLGGLTAARGYSYDDGAADHGLLVQGDLDFAEIPVVSDVISVQPSLIADAAWGRNASGGEDAALANIGVAATARLAGRAELRATVAGALADGARTRAGDVRAVARLTVRF</sequence>
<protein>
    <recommendedName>
        <fullName evidence="9">ShlB/FhaC/HecB family hemolysin secretion/activation protein</fullName>
    </recommendedName>
</protein>
<dbReference type="AlphaFoldDB" id="A0A2Z3I4N1"/>
<evidence type="ECO:0000313" key="8">
    <source>
        <dbReference type="Proteomes" id="UP000247763"/>
    </source>
</evidence>
<dbReference type="OrthoDB" id="290122at2"/>
<evidence type="ECO:0000256" key="4">
    <source>
        <dbReference type="SAM" id="MobiDB-lite"/>
    </source>
</evidence>
<organism evidence="7 8">
    <name type="scientific">Phenylobacterium parvum</name>
    <dbReference type="NCBI Taxonomy" id="2201350"/>
    <lineage>
        <taxon>Bacteria</taxon>
        <taxon>Pseudomonadati</taxon>
        <taxon>Pseudomonadota</taxon>
        <taxon>Alphaproteobacteria</taxon>
        <taxon>Caulobacterales</taxon>
        <taxon>Caulobacteraceae</taxon>
        <taxon>Phenylobacterium</taxon>
    </lineage>
</organism>
<keyword evidence="1" id="KW-1134">Transmembrane beta strand</keyword>
<name>A0A2Z3I4N1_9CAUL</name>
<dbReference type="EMBL" id="CP029479">
    <property type="protein sequence ID" value="AWM78474.1"/>
    <property type="molecule type" value="Genomic_DNA"/>
</dbReference>
<keyword evidence="1" id="KW-0472">Membrane</keyword>
<evidence type="ECO:0000259" key="5">
    <source>
        <dbReference type="Pfam" id="PF03865"/>
    </source>
</evidence>
<reference evidence="8" key="1">
    <citation type="submission" date="2018-05" db="EMBL/GenBank/DDBJ databases">
        <title>Genome sequencing of Phenylobacterium sp. HYN0004.</title>
        <authorList>
            <person name="Yi H."/>
            <person name="Baek C."/>
        </authorList>
    </citation>
    <scope>NUCLEOTIDE SEQUENCE [LARGE SCALE GENOMIC DNA]</scope>
    <source>
        <strain evidence="8">HYN0004</strain>
    </source>
</reference>
<keyword evidence="8" id="KW-1185">Reference proteome</keyword>
<evidence type="ECO:0000256" key="2">
    <source>
        <dbReference type="ARBA" id="ARBA00022692"/>
    </source>
</evidence>
<dbReference type="Proteomes" id="UP000247763">
    <property type="component" value="Chromosome"/>
</dbReference>
<dbReference type="Pfam" id="PF08479">
    <property type="entry name" value="POTRA_2"/>
    <property type="match status" value="1"/>
</dbReference>
<dbReference type="InterPro" id="IPR005565">
    <property type="entry name" value="Hemolysn_activator_HlyB_C"/>
</dbReference>
<dbReference type="KEGG" id="phb:HYN04_12365"/>
<feature type="domain" description="Haemolysin activator HlyB C-terminal" evidence="5">
    <location>
        <begin position="227"/>
        <end position="547"/>
    </location>
</feature>
<dbReference type="Gene3D" id="3.10.20.310">
    <property type="entry name" value="membrane protein fhac"/>
    <property type="match status" value="1"/>
</dbReference>
<evidence type="ECO:0008006" key="9">
    <source>
        <dbReference type="Google" id="ProtNLM"/>
    </source>
</evidence>
<evidence type="ECO:0000256" key="3">
    <source>
        <dbReference type="ARBA" id="ARBA00023237"/>
    </source>
</evidence>
<feature type="region of interest" description="Disordered" evidence="4">
    <location>
        <begin position="45"/>
        <end position="76"/>
    </location>
</feature>
<keyword evidence="2" id="KW-0812">Transmembrane</keyword>
<dbReference type="GO" id="GO:0008320">
    <property type="term" value="F:protein transmembrane transporter activity"/>
    <property type="evidence" value="ECO:0007669"/>
    <property type="project" value="TreeGrafter"/>
</dbReference>
<dbReference type="InterPro" id="IPR013686">
    <property type="entry name" value="Polypept-transport_assoc_ShlB"/>
</dbReference>
<dbReference type="PANTHER" id="PTHR34597:SF3">
    <property type="entry name" value="OUTER MEMBRANE TRANSPORTER CDIB"/>
    <property type="match status" value="1"/>
</dbReference>
<dbReference type="Pfam" id="PF03865">
    <property type="entry name" value="ShlB"/>
    <property type="match status" value="1"/>
</dbReference>
<evidence type="ECO:0000313" key="7">
    <source>
        <dbReference type="EMBL" id="AWM78474.1"/>
    </source>
</evidence>